<accession>M6FBI8</accession>
<gene>
    <name evidence="1" type="ORF">LEP1GSC008_1995</name>
</gene>
<evidence type="ECO:0000313" key="2">
    <source>
        <dbReference type="Proteomes" id="UP000011980"/>
    </source>
</evidence>
<proteinExistence type="predicted"/>
<protein>
    <submittedName>
        <fullName evidence="1">Uncharacterized protein</fullName>
    </submittedName>
</protein>
<dbReference type="AlphaFoldDB" id="M6FBI8"/>
<reference evidence="1 2" key="1">
    <citation type="submission" date="2013-01" db="EMBL/GenBank/DDBJ databases">
        <authorList>
            <person name="Harkins D.M."/>
            <person name="Durkin A.S."/>
            <person name="Brinkac L.M."/>
            <person name="Haft D.H."/>
            <person name="Selengut J.D."/>
            <person name="Sanka R."/>
            <person name="DePew J."/>
            <person name="Purushe J."/>
            <person name="Galloway R.L."/>
            <person name="Vinetz J.M."/>
            <person name="Sutton G.G."/>
            <person name="Nierman W.C."/>
            <person name="Fouts D.E."/>
        </authorList>
    </citation>
    <scope>NUCLEOTIDE SEQUENCE [LARGE SCALE GENOMIC DNA]</scope>
    <source>
        <strain evidence="1 2">Nikolaevo</strain>
    </source>
</reference>
<comment type="caution">
    <text evidence="1">The sequence shown here is derived from an EMBL/GenBank/DDBJ whole genome shotgun (WGS) entry which is preliminary data.</text>
</comment>
<name>M6FBI8_9LEPT</name>
<evidence type="ECO:0000313" key="1">
    <source>
        <dbReference type="EMBL" id="EMK20176.1"/>
    </source>
</evidence>
<sequence>MYSVSVQLIVPFEKNELIFRTCSFKFLFLQRKFEKGLFFIFLKKINLNLKTF</sequence>
<dbReference type="Proteomes" id="UP000011980">
    <property type="component" value="Unassembled WGS sequence"/>
</dbReference>
<organism evidence="1 2">
    <name type="scientific">Leptospira kirschneri serovar Bulgarica str. Nikolaevo</name>
    <dbReference type="NCBI Taxonomy" id="1240687"/>
    <lineage>
        <taxon>Bacteria</taxon>
        <taxon>Pseudomonadati</taxon>
        <taxon>Spirochaetota</taxon>
        <taxon>Spirochaetia</taxon>
        <taxon>Leptospirales</taxon>
        <taxon>Leptospiraceae</taxon>
        <taxon>Leptospira</taxon>
    </lineage>
</organism>
<dbReference type="EMBL" id="ANCE01000219">
    <property type="protein sequence ID" value="EMK20176.1"/>
    <property type="molecule type" value="Genomic_DNA"/>
</dbReference>